<sequence length="101" mass="11746">MGVTVSTYSDKLFNEYIRNIGCKDIGNKKFDEVTAFTQHHNLWHELKNKDGNANNLRRLVKGVSDYTQFLPTILQCVTKKTGKSFNNKYLLQNKKYNKKSN</sequence>
<dbReference type="Proteomes" id="UP000265703">
    <property type="component" value="Unassembled WGS sequence"/>
</dbReference>
<comment type="caution">
    <text evidence="1">The sequence shown here is derived from an EMBL/GenBank/DDBJ whole genome shotgun (WGS) entry which is preliminary data.</text>
</comment>
<evidence type="ECO:0000313" key="1">
    <source>
        <dbReference type="EMBL" id="RIA87234.1"/>
    </source>
</evidence>
<organism evidence="1 2">
    <name type="scientific">Glomus cerebriforme</name>
    <dbReference type="NCBI Taxonomy" id="658196"/>
    <lineage>
        <taxon>Eukaryota</taxon>
        <taxon>Fungi</taxon>
        <taxon>Fungi incertae sedis</taxon>
        <taxon>Mucoromycota</taxon>
        <taxon>Glomeromycotina</taxon>
        <taxon>Glomeromycetes</taxon>
        <taxon>Glomerales</taxon>
        <taxon>Glomeraceae</taxon>
        <taxon>Glomus</taxon>
    </lineage>
</organism>
<protein>
    <submittedName>
        <fullName evidence="1">Uncharacterized protein</fullName>
    </submittedName>
</protein>
<proteinExistence type="predicted"/>
<accession>A0A397SWV6</accession>
<dbReference type="AlphaFoldDB" id="A0A397SWV6"/>
<name>A0A397SWV6_9GLOM</name>
<dbReference type="EMBL" id="QKYT01000319">
    <property type="protein sequence ID" value="RIA87234.1"/>
    <property type="molecule type" value="Genomic_DNA"/>
</dbReference>
<gene>
    <name evidence="1" type="ORF">C1645_828061</name>
</gene>
<evidence type="ECO:0000313" key="2">
    <source>
        <dbReference type="Proteomes" id="UP000265703"/>
    </source>
</evidence>
<keyword evidence="2" id="KW-1185">Reference proteome</keyword>
<reference evidence="1 2" key="1">
    <citation type="submission" date="2018-06" db="EMBL/GenBank/DDBJ databases">
        <title>Comparative genomics reveals the genomic features of Rhizophagus irregularis, R. cerebriforme, R. diaphanum and Gigaspora rosea, and their symbiotic lifestyle signature.</title>
        <authorList>
            <person name="Morin E."/>
            <person name="San Clemente H."/>
            <person name="Chen E.C.H."/>
            <person name="De La Providencia I."/>
            <person name="Hainaut M."/>
            <person name="Kuo A."/>
            <person name="Kohler A."/>
            <person name="Murat C."/>
            <person name="Tang N."/>
            <person name="Roy S."/>
            <person name="Loubradou J."/>
            <person name="Henrissat B."/>
            <person name="Grigoriev I.V."/>
            <person name="Corradi N."/>
            <person name="Roux C."/>
            <person name="Martin F.M."/>
        </authorList>
    </citation>
    <scope>NUCLEOTIDE SEQUENCE [LARGE SCALE GENOMIC DNA]</scope>
    <source>
        <strain evidence="1 2">DAOM 227022</strain>
    </source>
</reference>